<evidence type="ECO:0000313" key="4">
    <source>
        <dbReference type="EMBL" id="KAL2472081.1"/>
    </source>
</evidence>
<dbReference type="AlphaFoldDB" id="A0ABD1Q7E2"/>
<feature type="transmembrane region" description="Helical" evidence="2">
    <location>
        <begin position="413"/>
        <end position="436"/>
    </location>
</feature>
<dbReference type="Proteomes" id="UP001604336">
    <property type="component" value="Unassembled WGS sequence"/>
</dbReference>
<organism evidence="4 5">
    <name type="scientific">Abeliophyllum distichum</name>
    <dbReference type="NCBI Taxonomy" id="126358"/>
    <lineage>
        <taxon>Eukaryota</taxon>
        <taxon>Viridiplantae</taxon>
        <taxon>Streptophyta</taxon>
        <taxon>Embryophyta</taxon>
        <taxon>Tracheophyta</taxon>
        <taxon>Spermatophyta</taxon>
        <taxon>Magnoliopsida</taxon>
        <taxon>eudicotyledons</taxon>
        <taxon>Gunneridae</taxon>
        <taxon>Pentapetalae</taxon>
        <taxon>asterids</taxon>
        <taxon>lamiids</taxon>
        <taxon>Lamiales</taxon>
        <taxon>Oleaceae</taxon>
        <taxon>Forsythieae</taxon>
        <taxon>Abeliophyllum</taxon>
    </lineage>
</organism>
<evidence type="ECO:0000313" key="5">
    <source>
        <dbReference type="Proteomes" id="UP001604336"/>
    </source>
</evidence>
<accession>A0ABD1Q7E2</accession>
<feature type="compositionally biased region" description="Basic and acidic residues" evidence="1">
    <location>
        <begin position="1"/>
        <end position="10"/>
    </location>
</feature>
<dbReference type="EMBL" id="JBFOLK010000012">
    <property type="protein sequence ID" value="KAL2472081.1"/>
    <property type="molecule type" value="Genomic_DNA"/>
</dbReference>
<protein>
    <recommendedName>
        <fullName evidence="3">Putative plant transposon protein domain-containing protein</fullName>
    </recommendedName>
</protein>
<keyword evidence="2" id="KW-0812">Transmembrane</keyword>
<name>A0ABD1Q7E2_9LAMI</name>
<comment type="caution">
    <text evidence="4">The sequence shown here is derived from an EMBL/GenBank/DDBJ whole genome shotgun (WGS) entry which is preliminary data.</text>
</comment>
<keyword evidence="2" id="KW-0472">Membrane</keyword>
<reference evidence="5" key="1">
    <citation type="submission" date="2024-07" db="EMBL/GenBank/DDBJ databases">
        <title>Two chromosome-level genome assemblies of Korean endemic species Abeliophyllum distichum and Forsythia ovata (Oleaceae).</title>
        <authorList>
            <person name="Jang H."/>
        </authorList>
    </citation>
    <scope>NUCLEOTIDE SEQUENCE [LARGE SCALE GENOMIC DNA]</scope>
</reference>
<dbReference type="InterPro" id="IPR046796">
    <property type="entry name" value="Transposase_32_dom"/>
</dbReference>
<keyword evidence="5" id="KW-1185">Reference proteome</keyword>
<proteinExistence type="predicted"/>
<dbReference type="Pfam" id="PF20167">
    <property type="entry name" value="Transposase_32"/>
    <property type="match status" value="1"/>
</dbReference>
<feature type="region of interest" description="Disordered" evidence="1">
    <location>
        <begin position="274"/>
        <end position="319"/>
    </location>
</feature>
<feature type="region of interest" description="Disordered" evidence="1">
    <location>
        <begin position="1"/>
        <end position="23"/>
    </location>
</feature>
<keyword evidence="2" id="KW-1133">Transmembrane helix</keyword>
<sequence length="455" mass="50773">MSAKRTRGERLPSPSSTEEEDPQIKRFDRCPVLIGKNVDLSSFTFDAPSFHIEDLFVAMGWVGILTLDDKVYPSLVKNFYKKMIFSPGTEITCFLKNKRIKITRDLICSLLRLESGGISLYTTKTIPHIEEEYDPIAACCRVTGKHFDASTRLSTNQLTLTCRVLHNIIAHIIVPRKGHHDEVNHYDVFLLDSILLGRKLDFPYIMIQHMNSVLSGSRPKALPYGMILTKVFEHFGVSVLNTTALVPKATDTINTLTLKRMKIFKENGQWVAKSKGFDDESGPSTLPFEGEDMDADEDAPPPSPPRPRSHQPSCSTSGINEDQFNLLSGRIDSLTSTVDGMQLAVNDLHNTATTIQATVDGIQATVGGLQSSVDGITSMLHALHSYLGTDFPPPPPPEIYHLYQYSFKLHVSVFFALVFLNYQCIQILVNVLIITFCLCQKGENNMCDVIICDVM</sequence>
<evidence type="ECO:0000256" key="2">
    <source>
        <dbReference type="SAM" id="Phobius"/>
    </source>
</evidence>
<feature type="compositionally biased region" description="Acidic residues" evidence="1">
    <location>
        <begin position="289"/>
        <end position="299"/>
    </location>
</feature>
<feature type="compositionally biased region" description="Polar residues" evidence="1">
    <location>
        <begin position="310"/>
        <end position="319"/>
    </location>
</feature>
<feature type="domain" description="Putative plant transposon protein" evidence="3">
    <location>
        <begin position="59"/>
        <end position="237"/>
    </location>
</feature>
<gene>
    <name evidence="4" type="ORF">Adt_40217</name>
</gene>
<evidence type="ECO:0000256" key="1">
    <source>
        <dbReference type="SAM" id="MobiDB-lite"/>
    </source>
</evidence>
<evidence type="ECO:0000259" key="3">
    <source>
        <dbReference type="Pfam" id="PF20167"/>
    </source>
</evidence>